<dbReference type="Proteomes" id="UP001159363">
    <property type="component" value="Chromosome 3"/>
</dbReference>
<sequence>MAQHHPPVSAWTYGGPTDKEYFAIRHGDRPHRLSQCAAEYAYLTNLHNEEWRDWASLNIEVLRVDEGEAGSPSSSIVQHDSHMLTSVGVTNWHSISLPVLCLQRANMLFKAKRPGRTAHNTYNAEVKLTAFTPNSTRVRLRKRGRGGLAARLLTSHQGEPGSILAPGNRAGRCLWSVCFLKDLPFPLPLHSGAAPYSPPFTLIGLRPIHFTPLLLRIQAYIILLSLVFILYELLCFISCVLSEVARSGGPGFDFRSGHPDFGFPWFREKKTPGECWGWVPNRFLPNPSPLPLPCEICTASNDLAVDETLSPLNHLKSVHSKVSTFEGQGLCSLICLASSDGCATPILISDARRFEESALRFHLAPPQSPPSISLRGWIRVFQVLPKLSTNPKRSQGSSCVSWGSSGVCSNHGETVSSRGKLWKLNLLPVLDWLLHVAEDSLFIELPSVELSRNANPASSIPSLHVMARQCCPKRRRRLQLVTPRAHASVRDDAAAPVCIVSLSRLVAELAECLPAAVAVPDSLALPLLAYYRLLTSESPACTLHLAPHDGHVVALCLAACSCRHSDVAGGPLPRGASSGDFHCSSSRRRFPLCSTAFVDSPALPWTYSTECGALSVSCNFLDSVKLCLHEAEGYPGSRTLVGLQKVHQLPVKNSVQSWYMESGYAQLAWSLYLMSTLRDQQLEISVHLYMGRPRQATALRRAHDEKHVRHEGAYVDMKGRQQR</sequence>
<evidence type="ECO:0000313" key="1">
    <source>
        <dbReference type="EMBL" id="KAJ8891256.1"/>
    </source>
</evidence>
<organism evidence="1 2">
    <name type="scientific">Dryococelus australis</name>
    <dbReference type="NCBI Taxonomy" id="614101"/>
    <lineage>
        <taxon>Eukaryota</taxon>
        <taxon>Metazoa</taxon>
        <taxon>Ecdysozoa</taxon>
        <taxon>Arthropoda</taxon>
        <taxon>Hexapoda</taxon>
        <taxon>Insecta</taxon>
        <taxon>Pterygota</taxon>
        <taxon>Neoptera</taxon>
        <taxon>Polyneoptera</taxon>
        <taxon>Phasmatodea</taxon>
        <taxon>Verophasmatodea</taxon>
        <taxon>Anareolatae</taxon>
        <taxon>Phasmatidae</taxon>
        <taxon>Eurycanthinae</taxon>
        <taxon>Dryococelus</taxon>
    </lineage>
</organism>
<evidence type="ECO:0000313" key="2">
    <source>
        <dbReference type="Proteomes" id="UP001159363"/>
    </source>
</evidence>
<dbReference type="EMBL" id="JARBHB010000003">
    <property type="protein sequence ID" value="KAJ8891256.1"/>
    <property type="molecule type" value="Genomic_DNA"/>
</dbReference>
<proteinExistence type="predicted"/>
<reference evidence="1 2" key="1">
    <citation type="submission" date="2023-02" db="EMBL/GenBank/DDBJ databases">
        <title>LHISI_Scaffold_Assembly.</title>
        <authorList>
            <person name="Stuart O.P."/>
            <person name="Cleave R."/>
            <person name="Magrath M.J.L."/>
            <person name="Mikheyev A.S."/>
        </authorList>
    </citation>
    <scope>NUCLEOTIDE SEQUENCE [LARGE SCALE GENOMIC DNA]</scope>
    <source>
        <strain evidence="1">Daus_M_001</strain>
        <tissue evidence="1">Leg muscle</tissue>
    </source>
</reference>
<gene>
    <name evidence="1" type="ORF">PR048_010772</name>
</gene>
<keyword evidence="2" id="KW-1185">Reference proteome</keyword>
<accession>A0ABQ9I3N6</accession>
<name>A0ABQ9I3N6_9NEOP</name>
<protein>
    <submittedName>
        <fullName evidence="1">Uncharacterized protein</fullName>
    </submittedName>
</protein>
<comment type="caution">
    <text evidence="1">The sequence shown here is derived from an EMBL/GenBank/DDBJ whole genome shotgun (WGS) entry which is preliminary data.</text>
</comment>